<dbReference type="PANTHER" id="PTHR11759">
    <property type="entry name" value="40S RIBOSOMAL PROTEIN S14/30S RIBOSOMAL PROTEIN S11"/>
    <property type="match status" value="1"/>
</dbReference>
<dbReference type="GO" id="GO:0003735">
    <property type="term" value="F:structural constituent of ribosome"/>
    <property type="evidence" value="ECO:0007669"/>
    <property type="project" value="InterPro"/>
</dbReference>
<protein>
    <submittedName>
        <fullName evidence="4">Ribosomal protein S11</fullName>
    </submittedName>
</protein>
<name>A0A7M1VHW9_SARSK</name>
<accession>A0A7M1VHW9</accession>
<evidence type="ECO:0000313" key="4">
    <source>
        <dbReference type="EMBL" id="QOS04468.1"/>
    </source>
</evidence>
<dbReference type="InterPro" id="IPR001971">
    <property type="entry name" value="Ribosomal_uS11"/>
</dbReference>
<keyword evidence="3" id="KW-0687">Ribonucleoprotein</keyword>
<comment type="similarity">
    <text evidence="1">Belongs to the universal ribosomal protein uS11 family.</text>
</comment>
<reference evidence="4" key="1">
    <citation type="journal article" date="2020" name="Phytotaxa">
        <title>Sarcopeltis gen. nov. (Gigartinaceae, Rhodophyta), with S. skottsbergii comb. nov. from southern South America and S. antarctica sp. nov. from the Antarctic Peninsula.</title>
        <authorList>
            <person name="Hughey J.R."/>
            <person name="Leister G.L."/>
            <person name="Gabrielson P.W."/>
            <person name="Hommersand M.H."/>
        </authorList>
    </citation>
    <scope>NUCLEOTIDE SEQUENCE</scope>
</reference>
<dbReference type="Pfam" id="PF00411">
    <property type="entry name" value="Ribosomal_S11"/>
    <property type="match status" value="1"/>
</dbReference>
<proteinExistence type="inferred from homology"/>
<evidence type="ECO:0000256" key="1">
    <source>
        <dbReference type="ARBA" id="ARBA00006194"/>
    </source>
</evidence>
<geneLocation type="mitochondrion" evidence="4"/>
<dbReference type="GO" id="GO:1990904">
    <property type="term" value="C:ribonucleoprotein complex"/>
    <property type="evidence" value="ECO:0007669"/>
    <property type="project" value="UniProtKB-KW"/>
</dbReference>
<dbReference type="RefSeq" id="YP_010027347.1">
    <property type="nucleotide sequence ID" value="NC_053772.1"/>
</dbReference>
<dbReference type="EMBL" id="MT032181">
    <property type="protein sequence ID" value="QOS04468.1"/>
    <property type="molecule type" value="Genomic_DNA"/>
</dbReference>
<sequence>MENNSKLIILSILFTPNNILYYITRLNGNVIFWTSSGTKKQKNTKKVTLISITTAIAHIRHKLKYTDYIGLHINIKGFSKNKKIVVRQLKQSTLNILSISDKISWPHNGCKQKKIRRI</sequence>
<keyword evidence="2 4" id="KW-0689">Ribosomal protein</keyword>
<dbReference type="GO" id="GO:0005840">
    <property type="term" value="C:ribosome"/>
    <property type="evidence" value="ECO:0007669"/>
    <property type="project" value="UniProtKB-KW"/>
</dbReference>
<dbReference type="HAMAP" id="MF_01310">
    <property type="entry name" value="Ribosomal_uS11"/>
    <property type="match status" value="1"/>
</dbReference>
<dbReference type="Gene3D" id="3.30.420.80">
    <property type="entry name" value="Ribosomal protein S11"/>
    <property type="match status" value="1"/>
</dbReference>
<keyword evidence="4" id="KW-0496">Mitochondrion</keyword>
<dbReference type="SUPFAM" id="SSF53137">
    <property type="entry name" value="Translational machinery components"/>
    <property type="match status" value="1"/>
</dbReference>
<dbReference type="PIRSF" id="PIRSF002131">
    <property type="entry name" value="Ribosomal_S11"/>
    <property type="match status" value="1"/>
</dbReference>
<organism evidence="4">
    <name type="scientific">Sarcopeltis skottsbergii</name>
    <name type="common">Red alga</name>
    <name type="synonym">Gigartina skottsbergii</name>
    <dbReference type="NCBI Taxonomy" id="2765380"/>
    <lineage>
        <taxon>Eukaryota</taxon>
        <taxon>Rhodophyta</taxon>
        <taxon>Florideophyceae</taxon>
        <taxon>Rhodymeniophycidae</taxon>
        <taxon>Gigartinales</taxon>
        <taxon>Gigartinaceae</taxon>
        <taxon>Sarcopeltis</taxon>
    </lineage>
</organism>
<dbReference type="AlphaFoldDB" id="A0A7M1VHW9"/>
<gene>
    <name evidence="4" type="primary">rps11</name>
</gene>
<evidence type="ECO:0000256" key="3">
    <source>
        <dbReference type="ARBA" id="ARBA00023274"/>
    </source>
</evidence>
<dbReference type="InterPro" id="IPR036967">
    <property type="entry name" value="Ribosomal_uS11_sf"/>
</dbReference>
<dbReference type="GeneID" id="63369372"/>
<evidence type="ECO:0000256" key="2">
    <source>
        <dbReference type="ARBA" id="ARBA00022980"/>
    </source>
</evidence>
<dbReference type="GO" id="GO:0006412">
    <property type="term" value="P:translation"/>
    <property type="evidence" value="ECO:0007669"/>
    <property type="project" value="InterPro"/>
</dbReference>